<evidence type="ECO:0000256" key="1">
    <source>
        <dbReference type="SAM" id="Coils"/>
    </source>
</evidence>
<protein>
    <submittedName>
        <fullName evidence="2">Uncharacterized protein</fullName>
    </submittedName>
</protein>
<organism evidence="2 3">
    <name type="scientific">Lactococcus lactis</name>
    <dbReference type="NCBI Taxonomy" id="1358"/>
    <lineage>
        <taxon>Bacteria</taxon>
        <taxon>Bacillati</taxon>
        <taxon>Bacillota</taxon>
        <taxon>Bacilli</taxon>
        <taxon>Lactobacillales</taxon>
        <taxon>Streptococcaceae</taxon>
        <taxon>Lactococcus</taxon>
    </lineage>
</organism>
<dbReference type="Proteomes" id="UP000285859">
    <property type="component" value="Unassembled WGS sequence"/>
</dbReference>
<evidence type="ECO:0000313" key="2">
    <source>
        <dbReference type="EMBL" id="RWR43812.1"/>
    </source>
</evidence>
<evidence type="ECO:0000313" key="3">
    <source>
        <dbReference type="Proteomes" id="UP000285859"/>
    </source>
</evidence>
<dbReference type="EMBL" id="SAXH01000040">
    <property type="protein sequence ID" value="RWR43812.1"/>
    <property type="molecule type" value="Genomic_DNA"/>
</dbReference>
<comment type="caution">
    <text evidence="2">The sequence shown here is derived from an EMBL/GenBank/DDBJ whole genome shotgun (WGS) entry which is preliminary data.</text>
</comment>
<keyword evidence="1" id="KW-0175">Coiled coil</keyword>
<reference evidence="2 3" key="1">
    <citation type="submission" date="2019-01" db="EMBL/GenBank/DDBJ databases">
        <title>Whole genome sequence of Lactococcus lactis isolated from cow milk.</title>
        <authorList>
            <person name="Sundararaman A."/>
            <person name="Tamang J.-P."/>
            <person name="Halami P."/>
        </authorList>
    </citation>
    <scope>NUCLEOTIDE SEQUENCE [LARGE SCALE GENOMIC DNA]</scope>
    <source>
        <strain evidence="2 3">C2D</strain>
    </source>
</reference>
<feature type="coiled-coil region" evidence="1">
    <location>
        <begin position="97"/>
        <end position="203"/>
    </location>
</feature>
<dbReference type="AlphaFoldDB" id="A0A443L3N5"/>
<sequence>MSEKLKTIKELADELGVSKNKIHYQVSKISSEYVVRNNSMKLLTAEAVRQIKENLGIELNSSLNSKLNTVKHQENTNIKGNTSVEGVELNSTLNSYLNSLKHQIEYLESQNINKDEQIRSLAEAQKQTQNLLDQQQRLALQDKKLLEEYKAENDRLKVLKMPSQETEFKHLDNQYKDEVNALKEKLENLLEQIKDQKRIEEQEKPRKWWELWRK</sequence>
<name>A0A443L3N5_9LACT</name>
<dbReference type="RefSeq" id="WP_128268178.1">
    <property type="nucleotide sequence ID" value="NZ_JACCJA010000038.1"/>
</dbReference>
<gene>
    <name evidence="2" type="ORF">EO246_12600</name>
</gene>
<accession>A0A443L3N5</accession>
<proteinExistence type="predicted"/>